<dbReference type="SMART" id="SM00086">
    <property type="entry name" value="PAC"/>
    <property type="match status" value="6"/>
</dbReference>
<dbReference type="EMBL" id="RQHV01000049">
    <property type="protein sequence ID" value="TGN10025.1"/>
    <property type="molecule type" value="Genomic_DNA"/>
</dbReference>
<evidence type="ECO:0000259" key="3">
    <source>
        <dbReference type="PROSITE" id="PS50113"/>
    </source>
</evidence>
<dbReference type="SUPFAM" id="SSF141868">
    <property type="entry name" value="EAL domain-like"/>
    <property type="match status" value="1"/>
</dbReference>
<dbReference type="NCBIfam" id="TIGR00229">
    <property type="entry name" value="sensory_box"/>
    <property type="match status" value="5"/>
</dbReference>
<dbReference type="InterPro" id="IPR052155">
    <property type="entry name" value="Biofilm_reg_signaling"/>
</dbReference>
<dbReference type="SMART" id="SM00052">
    <property type="entry name" value="EAL"/>
    <property type="match status" value="1"/>
</dbReference>
<protein>
    <submittedName>
        <fullName evidence="6">EAL domain-containing protein</fullName>
    </submittedName>
</protein>
<dbReference type="InterPro" id="IPR035919">
    <property type="entry name" value="EAL_sf"/>
</dbReference>
<dbReference type="InterPro" id="IPR000014">
    <property type="entry name" value="PAS"/>
</dbReference>
<dbReference type="InterPro" id="IPR029016">
    <property type="entry name" value="GAF-like_dom_sf"/>
</dbReference>
<dbReference type="Pfam" id="PF13185">
    <property type="entry name" value="GAF_2"/>
    <property type="match status" value="1"/>
</dbReference>
<dbReference type="InterPro" id="IPR000160">
    <property type="entry name" value="GGDEF_dom"/>
</dbReference>
<dbReference type="PROSITE" id="PS50112">
    <property type="entry name" value="PAS"/>
    <property type="match status" value="5"/>
</dbReference>
<keyword evidence="1" id="KW-0175">Coiled coil</keyword>
<dbReference type="CDD" id="cd01949">
    <property type="entry name" value="GGDEF"/>
    <property type="match status" value="1"/>
</dbReference>
<dbReference type="Pfam" id="PF00989">
    <property type="entry name" value="PAS"/>
    <property type="match status" value="1"/>
</dbReference>
<dbReference type="InterPro" id="IPR029787">
    <property type="entry name" value="Nucleotide_cyclase"/>
</dbReference>
<gene>
    <name evidence="6" type="ORF">EHS11_10705</name>
</gene>
<feature type="coiled-coil region" evidence="1">
    <location>
        <begin position="388"/>
        <end position="415"/>
    </location>
</feature>
<dbReference type="SUPFAM" id="SSF55073">
    <property type="entry name" value="Nucleotide cyclase"/>
    <property type="match status" value="1"/>
</dbReference>
<keyword evidence="7" id="KW-1185">Reference proteome</keyword>
<dbReference type="InterPro" id="IPR001610">
    <property type="entry name" value="PAC"/>
</dbReference>
<dbReference type="FunFam" id="3.30.70.270:FF:000001">
    <property type="entry name" value="Diguanylate cyclase domain protein"/>
    <property type="match status" value="1"/>
</dbReference>
<feature type="domain" description="PAC" evidence="3">
    <location>
        <begin position="348"/>
        <end position="404"/>
    </location>
</feature>
<reference evidence="6" key="1">
    <citation type="journal article" date="2019" name="PLoS Negl. Trop. Dis.">
        <title>Revisiting the worldwide diversity of Leptospira species in the environment.</title>
        <authorList>
            <person name="Vincent A.T."/>
            <person name="Schiettekatte O."/>
            <person name="Bourhy P."/>
            <person name="Veyrier F.J."/>
            <person name="Picardeau M."/>
        </authorList>
    </citation>
    <scope>NUCLEOTIDE SEQUENCE [LARGE SCALE GENOMIC DNA]</scope>
    <source>
        <strain evidence="6">201400974</strain>
    </source>
</reference>
<sequence>MILMFKLFFPNLMSTLISFFIKNRVVVLSDDLPMVYIVWESSFVPIEWNREAERIFGWTRQEVIGKSMLEKMLSEDIRQLLVEQDELLFHSDKSRIITIPALTKDGRRIIFEWNITLISAKFWRKKRFITVGRDIGESLELQEQLLLCRNLVEYTKDPIIFATLPAEGHRFCFISDEGCSHFGKNREAILNSKISDFDNSLNPDTLSEIWEECKRNKSVSFESEYLSVSGEPISVENTFNYFKIGTIEYCAGYIRDMRDRKKQADQLREFEVQKAKQKNELQYQEIFEKISDLFFLFEVTENHRFRLLKFNPAAAKITGFQEEQIGKYLEEISPQESNIHSWFQSCLKSGNTVFYDDNIGLTTGSRHFQTSVTPIRDESGKIYRIIAVARDLTENRNLENSLRKSEEEFRTLAENTPDVIVRYDRNCRRVYSNPAHKKVMGFTTDGALGTTPSELWTLTNSMRPEEYQATLMKVMETATPTVIHWDWNKGNGESIHFAVHCVPEFHENELIGALAIGRDISDIRRAESSLRKKEEEFRSLVENMPDNVSRHDSEGYLIYVNPQLSKNIGMDLEPLLGMAISASVPGDSGDVFQKYKKKVMKVLETGQPDEMEMELALSKVVHHIRFVAERDSENRIVGVLAIGRDITERKSMEAIIGNREQQFRSLTENIPLGISRYDSDFRCIYINPAEEKLCRKKSEEVLGQHITDVFDISRENAFRYACQVKEVFKNGLPSKIELEWANSDGSPGSYMSEIIPEFDSHGVSSVLSITHDITLHRLQSREMELRSLIFEAIAKDKALSEVLTMIATYLGEINAASYCGIFLVDKSGLNLIPVSISNLPHTFQPAVAHLKVAEGMGASGTAAYRSESFFVEDIQTHPYWSNGRFIAEQNRIRAAWSKPILNSSGKILGVVSLYRTKTGLPGVQEKNIMKQMANFAAIAIEYKRKNKLLKLRANFDSLTSLANRYQFGEKIKSSMARSQKKGLLLGIVLIDIDNFKDINDSLGHSFGDDVLKFVSGKLKNLVGENDTVARMGGDEFALLINDVLSIEAIQPLMEKIVRSVSEPIPIQNREFNITCSAGVSFFPSDAEEEHTLLRFADSAMYKAKETGKNQYRFFTSDLNSSIQRRMNIGDRLRRSLWKSEFEVYYQPRVSMDGAIHTAEALLRWDTHSGDPISPSEFIPVAEENGTILEIGEWVIRNVCEQIKKWEYSYGSKIVVSINVSGRQFQRKDIVQNIERILNETGVSPKQIEIELTESTLMHDVESIVKKLESLKNLGIGIAVDDFGTGYSSLNYLKNFPIDYLKIDKSFISEIPQETRAKAVVETILNLASNLGLKTIAEGVETIEQVRFLRERNCHEIQGYYFSKPLPSKELETLLSMKKIYTQ</sequence>
<dbReference type="PROSITE" id="PS50883">
    <property type="entry name" value="EAL"/>
    <property type="match status" value="1"/>
</dbReference>
<dbReference type="NCBIfam" id="TIGR00254">
    <property type="entry name" value="GGDEF"/>
    <property type="match status" value="1"/>
</dbReference>
<dbReference type="PANTHER" id="PTHR44757">
    <property type="entry name" value="DIGUANYLATE CYCLASE DGCP"/>
    <property type="match status" value="1"/>
</dbReference>
<dbReference type="Gene3D" id="3.30.450.40">
    <property type="match status" value="1"/>
</dbReference>
<feature type="domain" description="PAS" evidence="2">
    <location>
        <begin position="659"/>
        <end position="731"/>
    </location>
</feature>
<dbReference type="InterPro" id="IPR035965">
    <property type="entry name" value="PAS-like_dom_sf"/>
</dbReference>
<evidence type="ECO:0000259" key="5">
    <source>
        <dbReference type="PROSITE" id="PS50887"/>
    </source>
</evidence>
<dbReference type="PROSITE" id="PS50887">
    <property type="entry name" value="GGDEF"/>
    <property type="match status" value="1"/>
</dbReference>
<evidence type="ECO:0000256" key="1">
    <source>
        <dbReference type="SAM" id="Coils"/>
    </source>
</evidence>
<dbReference type="GO" id="GO:0003824">
    <property type="term" value="F:catalytic activity"/>
    <property type="evidence" value="ECO:0007669"/>
    <property type="project" value="UniProtKB-ARBA"/>
</dbReference>
<dbReference type="InterPro" id="IPR043128">
    <property type="entry name" value="Rev_trsase/Diguanyl_cyclase"/>
</dbReference>
<dbReference type="InterPro" id="IPR013767">
    <property type="entry name" value="PAS_fold"/>
</dbReference>
<dbReference type="Pfam" id="PF13426">
    <property type="entry name" value="PAS_9"/>
    <property type="match status" value="3"/>
</dbReference>
<dbReference type="SMART" id="SM00065">
    <property type="entry name" value="GAF"/>
    <property type="match status" value="1"/>
</dbReference>
<dbReference type="SUPFAM" id="SSF55785">
    <property type="entry name" value="PYP-like sensor domain (PAS domain)"/>
    <property type="match status" value="6"/>
</dbReference>
<dbReference type="Proteomes" id="UP000298264">
    <property type="component" value="Unassembled WGS sequence"/>
</dbReference>
<dbReference type="InterPro" id="IPR003018">
    <property type="entry name" value="GAF"/>
</dbReference>
<organism evidence="6 7">
    <name type="scientific">Leptospira ilyithenensis</name>
    <dbReference type="NCBI Taxonomy" id="2484901"/>
    <lineage>
        <taxon>Bacteria</taxon>
        <taxon>Pseudomonadati</taxon>
        <taxon>Spirochaetota</taxon>
        <taxon>Spirochaetia</taxon>
        <taxon>Leptospirales</taxon>
        <taxon>Leptospiraceae</taxon>
        <taxon>Leptospira</taxon>
    </lineage>
</organism>
<evidence type="ECO:0000259" key="4">
    <source>
        <dbReference type="PROSITE" id="PS50883"/>
    </source>
</evidence>
<feature type="domain" description="EAL" evidence="4">
    <location>
        <begin position="1125"/>
        <end position="1378"/>
    </location>
</feature>
<proteinExistence type="predicted"/>
<dbReference type="InterPro" id="IPR001633">
    <property type="entry name" value="EAL_dom"/>
</dbReference>
<dbReference type="Pfam" id="PF00990">
    <property type="entry name" value="GGDEF"/>
    <property type="match status" value="1"/>
</dbReference>
<dbReference type="OrthoDB" id="310793at2"/>
<dbReference type="InterPro" id="IPR013656">
    <property type="entry name" value="PAS_4"/>
</dbReference>
<dbReference type="SMART" id="SM00091">
    <property type="entry name" value="PAS"/>
    <property type="match status" value="6"/>
</dbReference>
<dbReference type="CDD" id="cd01948">
    <property type="entry name" value="EAL"/>
    <property type="match status" value="1"/>
</dbReference>
<dbReference type="InterPro" id="IPR000700">
    <property type="entry name" value="PAS-assoc_C"/>
</dbReference>
<dbReference type="Gene3D" id="3.20.20.450">
    <property type="entry name" value="EAL domain"/>
    <property type="match status" value="1"/>
</dbReference>
<dbReference type="Gene3D" id="3.30.70.270">
    <property type="match status" value="1"/>
</dbReference>
<feature type="domain" description="PAS" evidence="2">
    <location>
        <begin position="279"/>
        <end position="325"/>
    </location>
</feature>
<dbReference type="PROSITE" id="PS50113">
    <property type="entry name" value="PAC"/>
    <property type="match status" value="1"/>
</dbReference>
<comment type="caution">
    <text evidence="6">The sequence shown here is derived from an EMBL/GenBank/DDBJ whole genome shotgun (WGS) entry which is preliminary data.</text>
</comment>
<dbReference type="Pfam" id="PF08448">
    <property type="entry name" value="PAS_4"/>
    <property type="match status" value="2"/>
</dbReference>
<dbReference type="Gene3D" id="3.30.450.20">
    <property type="entry name" value="PAS domain"/>
    <property type="match status" value="6"/>
</dbReference>
<feature type="domain" description="GGDEF" evidence="5">
    <location>
        <begin position="983"/>
        <end position="1116"/>
    </location>
</feature>
<feature type="domain" description="PAS" evidence="2">
    <location>
        <begin position="46"/>
        <end position="92"/>
    </location>
</feature>
<evidence type="ECO:0000313" key="7">
    <source>
        <dbReference type="Proteomes" id="UP000298264"/>
    </source>
</evidence>
<dbReference type="GO" id="GO:0006355">
    <property type="term" value="P:regulation of DNA-templated transcription"/>
    <property type="evidence" value="ECO:0007669"/>
    <property type="project" value="InterPro"/>
</dbReference>
<evidence type="ECO:0000313" key="6">
    <source>
        <dbReference type="EMBL" id="TGN10025.1"/>
    </source>
</evidence>
<name>A0A4R9LN15_9LEPT</name>
<feature type="domain" description="PAS" evidence="2">
    <location>
        <begin position="405"/>
        <end position="478"/>
    </location>
</feature>
<feature type="domain" description="PAS" evidence="2">
    <location>
        <begin position="533"/>
        <end position="577"/>
    </location>
</feature>
<dbReference type="CDD" id="cd00130">
    <property type="entry name" value="PAS"/>
    <property type="match status" value="4"/>
</dbReference>
<accession>A0A4R9LN15</accession>
<evidence type="ECO:0000259" key="2">
    <source>
        <dbReference type="PROSITE" id="PS50112"/>
    </source>
</evidence>
<dbReference type="SMART" id="SM00267">
    <property type="entry name" value="GGDEF"/>
    <property type="match status" value="1"/>
</dbReference>
<dbReference type="Pfam" id="PF00563">
    <property type="entry name" value="EAL"/>
    <property type="match status" value="1"/>
</dbReference>
<dbReference type="PANTHER" id="PTHR44757:SF2">
    <property type="entry name" value="BIOFILM ARCHITECTURE MAINTENANCE PROTEIN MBAA"/>
    <property type="match status" value="1"/>
</dbReference>
<dbReference type="SUPFAM" id="SSF55781">
    <property type="entry name" value="GAF domain-like"/>
    <property type="match status" value="1"/>
</dbReference>